<accession>A0ABP4G604</accession>
<dbReference type="Proteomes" id="UP001500943">
    <property type="component" value="Unassembled WGS sequence"/>
</dbReference>
<comment type="caution">
    <text evidence="1">The sequence shown here is derived from an EMBL/GenBank/DDBJ whole genome shotgun (WGS) entry which is preliminary data.</text>
</comment>
<gene>
    <name evidence="1" type="ORF">GCM10009655_10270</name>
</gene>
<evidence type="ECO:0008006" key="3">
    <source>
        <dbReference type="Google" id="ProtNLM"/>
    </source>
</evidence>
<dbReference type="EMBL" id="BAAAKW010000017">
    <property type="protein sequence ID" value="GAA1212936.1"/>
    <property type="molecule type" value="Genomic_DNA"/>
</dbReference>
<name>A0ABP4G604_9MICO</name>
<dbReference type="SUPFAM" id="SSF47413">
    <property type="entry name" value="lambda repressor-like DNA-binding domains"/>
    <property type="match status" value="1"/>
</dbReference>
<dbReference type="InterPro" id="IPR010982">
    <property type="entry name" value="Lambda_DNA-bd_dom_sf"/>
</dbReference>
<organism evidence="1 2">
    <name type="scientific">Rhodoglobus aureus</name>
    <dbReference type="NCBI Taxonomy" id="191497"/>
    <lineage>
        <taxon>Bacteria</taxon>
        <taxon>Bacillati</taxon>
        <taxon>Actinomycetota</taxon>
        <taxon>Actinomycetes</taxon>
        <taxon>Micrococcales</taxon>
        <taxon>Microbacteriaceae</taxon>
        <taxon>Rhodoglobus</taxon>
    </lineage>
</organism>
<evidence type="ECO:0000313" key="1">
    <source>
        <dbReference type="EMBL" id="GAA1212936.1"/>
    </source>
</evidence>
<keyword evidence="2" id="KW-1185">Reference proteome</keyword>
<proteinExistence type="predicted"/>
<dbReference type="Gene3D" id="1.10.260.40">
    <property type="entry name" value="lambda repressor-like DNA-binding domains"/>
    <property type="match status" value="1"/>
</dbReference>
<sequence>MAERVGVARQWIVKVEKGKVRAEIELLLRTLFQLDLELRVDHAAPADELENYVQSFAGDNGASNTKDVG</sequence>
<reference evidence="2" key="1">
    <citation type="journal article" date="2019" name="Int. J. Syst. Evol. Microbiol.">
        <title>The Global Catalogue of Microorganisms (GCM) 10K type strain sequencing project: providing services to taxonomists for standard genome sequencing and annotation.</title>
        <authorList>
            <consortium name="The Broad Institute Genomics Platform"/>
            <consortium name="The Broad Institute Genome Sequencing Center for Infectious Disease"/>
            <person name="Wu L."/>
            <person name="Ma J."/>
        </authorList>
    </citation>
    <scope>NUCLEOTIDE SEQUENCE [LARGE SCALE GENOMIC DNA]</scope>
    <source>
        <strain evidence="2">JCM 12762</strain>
    </source>
</reference>
<evidence type="ECO:0000313" key="2">
    <source>
        <dbReference type="Proteomes" id="UP001500943"/>
    </source>
</evidence>
<protein>
    <recommendedName>
        <fullName evidence="3">HTH cro/C1-type domain-containing protein</fullName>
    </recommendedName>
</protein>